<gene>
    <name evidence="2" type="ORF">ACFOGJ_22005</name>
</gene>
<dbReference type="InterPro" id="IPR023631">
    <property type="entry name" value="Amidase_dom"/>
</dbReference>
<evidence type="ECO:0000313" key="2">
    <source>
        <dbReference type="EMBL" id="MFC3229941.1"/>
    </source>
</evidence>
<proteinExistence type="predicted"/>
<reference evidence="3" key="1">
    <citation type="journal article" date="2019" name="Int. J. Syst. Evol. Microbiol.">
        <title>The Global Catalogue of Microorganisms (GCM) 10K type strain sequencing project: providing services to taxonomists for standard genome sequencing and annotation.</title>
        <authorList>
            <consortium name="The Broad Institute Genomics Platform"/>
            <consortium name="The Broad Institute Genome Sequencing Center for Infectious Disease"/>
            <person name="Wu L."/>
            <person name="Ma J."/>
        </authorList>
    </citation>
    <scope>NUCLEOTIDE SEQUENCE [LARGE SCALE GENOMIC DNA]</scope>
    <source>
        <strain evidence="3">KCTC 42964</strain>
    </source>
</reference>
<feature type="domain" description="Amidase" evidence="1">
    <location>
        <begin position="78"/>
        <end position="486"/>
    </location>
</feature>
<evidence type="ECO:0000259" key="1">
    <source>
        <dbReference type="Pfam" id="PF01425"/>
    </source>
</evidence>
<evidence type="ECO:0000313" key="3">
    <source>
        <dbReference type="Proteomes" id="UP001595528"/>
    </source>
</evidence>
<keyword evidence="3" id="KW-1185">Reference proteome</keyword>
<dbReference type="PROSITE" id="PS00571">
    <property type="entry name" value="AMIDASES"/>
    <property type="match status" value="1"/>
</dbReference>
<dbReference type="GO" id="GO:0004040">
    <property type="term" value="F:amidase activity"/>
    <property type="evidence" value="ECO:0007669"/>
    <property type="project" value="UniProtKB-EC"/>
</dbReference>
<sequence>MTIPAPTIDELRSHATTLGLVIDDADLPAYQALIEPNLEAYCALDVIEDEILTPRYPRGPARRPEPDENPFNAWAAMVEVKGAADGPLTGRTVVLKDNICLAGVPLLNGTRSFDGFLPSSDATVVTRLLDAGATITGKAHCEFISGSGGSHTGAWGPVRNPHRPTHMAGGSSSGCAVVVATGEADMAIGGDQGGSIRMPASFSGIVGMKPTHGLVPYTGIAPVDPTMDHAGPMTATVADNALLLAAIAGADGLDPRQRQPVVGDYLAGIADGVAGLRIGIVGEGFGLPVSEPDVDATVHAAADALAALGAIVEEVSVPMHASGAAVWLPITAEGALRTLVHGHGLPTLARGFYPIDLLDRLAQWPDLAAEMPANCIMVLLMGEHMNRRHHGRYYAKAQNLLRRATAAYDAALSRYDLLVMPTTPMKATPLPPDDAPIDLIVQRAYEPLANTAIFDATGHPALSLPCGFSDGLPVGLMMVGRHFEEAVIYRAAHALEAHLALDLRPGSPR</sequence>
<dbReference type="InterPro" id="IPR000120">
    <property type="entry name" value="Amidase"/>
</dbReference>
<keyword evidence="2" id="KW-0378">Hydrolase</keyword>
<accession>A0ABV7L6A4</accession>
<dbReference type="NCBIfam" id="NF005565">
    <property type="entry name" value="PRK07235.1"/>
    <property type="match status" value="1"/>
</dbReference>
<dbReference type="EC" id="3.5.1.4" evidence="2"/>
<dbReference type="EMBL" id="JBHRTR010000035">
    <property type="protein sequence ID" value="MFC3229941.1"/>
    <property type="molecule type" value="Genomic_DNA"/>
</dbReference>
<protein>
    <submittedName>
        <fullName evidence="2">Amidase</fullName>
        <ecNumber evidence="2">3.5.1.4</ecNumber>
    </submittedName>
</protein>
<dbReference type="InterPro" id="IPR020556">
    <property type="entry name" value="Amidase_CS"/>
</dbReference>
<dbReference type="RefSeq" id="WP_379904639.1">
    <property type="nucleotide sequence ID" value="NZ_JBHRTR010000035.1"/>
</dbReference>
<dbReference type="Proteomes" id="UP001595528">
    <property type="component" value="Unassembled WGS sequence"/>
</dbReference>
<dbReference type="Gene3D" id="3.90.1300.10">
    <property type="entry name" value="Amidase signature (AS) domain"/>
    <property type="match status" value="1"/>
</dbReference>
<dbReference type="PANTHER" id="PTHR11895">
    <property type="entry name" value="TRANSAMIDASE"/>
    <property type="match status" value="1"/>
</dbReference>
<dbReference type="Pfam" id="PF01425">
    <property type="entry name" value="Amidase"/>
    <property type="match status" value="1"/>
</dbReference>
<dbReference type="Gene3D" id="1.10.20.60">
    <property type="entry name" value="Glu-tRNAGln amidotransferase C subunit, N-terminal domain"/>
    <property type="match status" value="1"/>
</dbReference>
<dbReference type="SUPFAM" id="SSF75304">
    <property type="entry name" value="Amidase signature (AS) enzymes"/>
    <property type="match status" value="1"/>
</dbReference>
<organism evidence="2 3">
    <name type="scientific">Marinibaculum pumilum</name>
    <dbReference type="NCBI Taxonomy" id="1766165"/>
    <lineage>
        <taxon>Bacteria</taxon>
        <taxon>Pseudomonadati</taxon>
        <taxon>Pseudomonadota</taxon>
        <taxon>Alphaproteobacteria</taxon>
        <taxon>Rhodospirillales</taxon>
        <taxon>Rhodospirillaceae</taxon>
        <taxon>Marinibaculum</taxon>
    </lineage>
</organism>
<comment type="caution">
    <text evidence="2">The sequence shown here is derived from an EMBL/GenBank/DDBJ whole genome shotgun (WGS) entry which is preliminary data.</text>
</comment>
<name>A0ABV7L6A4_9PROT</name>
<dbReference type="InterPro" id="IPR036928">
    <property type="entry name" value="AS_sf"/>
</dbReference>
<dbReference type="PANTHER" id="PTHR11895:SF170">
    <property type="entry name" value="AMIDASE"/>
    <property type="match status" value="1"/>
</dbReference>